<keyword evidence="2" id="KW-0812">Transmembrane</keyword>
<keyword evidence="2" id="KW-0472">Membrane</keyword>
<name>A0A345XXT5_9ACTN</name>
<evidence type="ECO:0000256" key="2">
    <source>
        <dbReference type="SAM" id="Phobius"/>
    </source>
</evidence>
<dbReference type="AlphaFoldDB" id="A0A345XXT5"/>
<reference evidence="3 4" key="1">
    <citation type="submission" date="2018-07" db="EMBL/GenBank/DDBJ databases">
        <title>Draft genome of the type strain Streptomyces armeniacus ATCC 15676.</title>
        <authorList>
            <person name="Labana P."/>
            <person name="Gosse J.T."/>
            <person name="Boddy C.N."/>
        </authorList>
    </citation>
    <scope>NUCLEOTIDE SEQUENCE [LARGE SCALE GENOMIC DNA]</scope>
    <source>
        <strain evidence="3 4">ATCC 15676</strain>
    </source>
</reference>
<accession>A0A345XXT5</accession>
<protein>
    <submittedName>
        <fullName evidence="3">Uncharacterized protein</fullName>
    </submittedName>
</protein>
<keyword evidence="4" id="KW-1185">Reference proteome</keyword>
<feature type="transmembrane region" description="Helical" evidence="2">
    <location>
        <begin position="31"/>
        <end position="54"/>
    </location>
</feature>
<organism evidence="3 4">
    <name type="scientific">Streptomyces armeniacus</name>
    <dbReference type="NCBI Taxonomy" id="83291"/>
    <lineage>
        <taxon>Bacteria</taxon>
        <taxon>Bacillati</taxon>
        <taxon>Actinomycetota</taxon>
        <taxon>Actinomycetes</taxon>
        <taxon>Kitasatosporales</taxon>
        <taxon>Streptomycetaceae</taxon>
        <taxon>Streptomyces</taxon>
    </lineage>
</organism>
<gene>
    <name evidence="3" type="ORF">DVA86_31605</name>
</gene>
<evidence type="ECO:0000313" key="4">
    <source>
        <dbReference type="Proteomes" id="UP000254425"/>
    </source>
</evidence>
<feature type="region of interest" description="Disordered" evidence="1">
    <location>
        <begin position="57"/>
        <end position="134"/>
    </location>
</feature>
<evidence type="ECO:0000313" key="3">
    <source>
        <dbReference type="EMBL" id="AXK36451.1"/>
    </source>
</evidence>
<feature type="compositionally biased region" description="Basic and acidic residues" evidence="1">
    <location>
        <begin position="74"/>
        <end position="107"/>
    </location>
</feature>
<dbReference type="KEGG" id="sarm:DVA86_31605"/>
<sequence length="134" mass="14800">MRGVSPGRRLGRRNRPVFIERSGRRRRLLRSFAAVLGCACAGYLVFLTLVFHALQQPAGKAPPKISEPLPTSNARHDSRLDDNDSDRARNRNGTERPQRTEDPDGAHTPDGGHAPTGPPEHRPTDRTAPPQGER</sequence>
<evidence type="ECO:0000256" key="1">
    <source>
        <dbReference type="SAM" id="MobiDB-lite"/>
    </source>
</evidence>
<proteinExistence type="predicted"/>
<dbReference type="EMBL" id="CP031320">
    <property type="protein sequence ID" value="AXK36451.1"/>
    <property type="molecule type" value="Genomic_DNA"/>
</dbReference>
<dbReference type="Proteomes" id="UP000254425">
    <property type="component" value="Chromosome"/>
</dbReference>
<keyword evidence="2" id="KW-1133">Transmembrane helix</keyword>